<comment type="similarity">
    <text evidence="1">Belongs to the bacterial ribosomal protein bS21 family.</text>
</comment>
<dbReference type="STRING" id="1095629.A0A0C9YDY3"/>
<dbReference type="HOGENOM" id="CLU_124536_0_0_1"/>
<dbReference type="OrthoDB" id="2501249at2759"/>
<dbReference type="InterPro" id="IPR052837">
    <property type="entry name" value="Mitoribosomal_bS21"/>
</dbReference>
<protein>
    <submittedName>
        <fullName evidence="4">Unplaced genomic scaffold K443scaffold_6, whole genome shotgun sequence</fullName>
    </submittedName>
</protein>
<dbReference type="PANTHER" id="PTHR41237">
    <property type="entry name" value="37S RIBOSOMAL PROTEIN MRP21, MITOCHONDRIAL"/>
    <property type="match status" value="1"/>
</dbReference>
<dbReference type="GO" id="GO:0005763">
    <property type="term" value="C:mitochondrial small ribosomal subunit"/>
    <property type="evidence" value="ECO:0007669"/>
    <property type="project" value="TreeGrafter"/>
</dbReference>
<keyword evidence="5" id="KW-1185">Reference proteome</keyword>
<evidence type="ECO:0000313" key="4">
    <source>
        <dbReference type="EMBL" id="KIK08652.1"/>
    </source>
</evidence>
<proteinExistence type="inferred from homology"/>
<gene>
    <name evidence="4" type="ORF">K443DRAFT_672182</name>
</gene>
<dbReference type="Proteomes" id="UP000054477">
    <property type="component" value="Unassembled WGS sequence"/>
</dbReference>
<evidence type="ECO:0000313" key="5">
    <source>
        <dbReference type="Proteomes" id="UP000054477"/>
    </source>
</evidence>
<evidence type="ECO:0000256" key="2">
    <source>
        <dbReference type="ARBA" id="ARBA00022980"/>
    </source>
</evidence>
<dbReference type="EMBL" id="KN838541">
    <property type="protein sequence ID" value="KIK08652.1"/>
    <property type="molecule type" value="Genomic_DNA"/>
</dbReference>
<keyword evidence="3" id="KW-0687">Ribonucleoprotein</keyword>
<reference evidence="4 5" key="1">
    <citation type="submission" date="2014-04" db="EMBL/GenBank/DDBJ databases">
        <authorList>
            <consortium name="DOE Joint Genome Institute"/>
            <person name="Kuo A."/>
            <person name="Kohler A."/>
            <person name="Nagy L.G."/>
            <person name="Floudas D."/>
            <person name="Copeland A."/>
            <person name="Barry K.W."/>
            <person name="Cichocki N."/>
            <person name="Veneault-Fourrey C."/>
            <person name="LaButti K."/>
            <person name="Lindquist E.A."/>
            <person name="Lipzen A."/>
            <person name="Lundell T."/>
            <person name="Morin E."/>
            <person name="Murat C."/>
            <person name="Sun H."/>
            <person name="Tunlid A."/>
            <person name="Henrissat B."/>
            <person name="Grigoriev I.V."/>
            <person name="Hibbett D.S."/>
            <person name="Martin F."/>
            <person name="Nordberg H.P."/>
            <person name="Cantor M.N."/>
            <person name="Hua S.X."/>
        </authorList>
    </citation>
    <scope>NUCLEOTIDE SEQUENCE [LARGE SCALE GENOMIC DNA]</scope>
    <source>
        <strain evidence="4 5">LaAM-08-1</strain>
    </source>
</reference>
<dbReference type="PANTHER" id="PTHR41237:SF1">
    <property type="entry name" value="SMALL RIBOSOMAL SUBUNIT PROTEIN BS21M"/>
    <property type="match status" value="1"/>
</dbReference>
<evidence type="ECO:0000256" key="3">
    <source>
        <dbReference type="ARBA" id="ARBA00023274"/>
    </source>
</evidence>
<reference evidence="5" key="2">
    <citation type="submission" date="2015-01" db="EMBL/GenBank/DDBJ databases">
        <title>Evolutionary Origins and Diversification of the Mycorrhizal Mutualists.</title>
        <authorList>
            <consortium name="DOE Joint Genome Institute"/>
            <consortium name="Mycorrhizal Genomics Consortium"/>
            <person name="Kohler A."/>
            <person name="Kuo A."/>
            <person name="Nagy L.G."/>
            <person name="Floudas D."/>
            <person name="Copeland A."/>
            <person name="Barry K.W."/>
            <person name="Cichocki N."/>
            <person name="Veneault-Fourrey C."/>
            <person name="LaButti K."/>
            <person name="Lindquist E.A."/>
            <person name="Lipzen A."/>
            <person name="Lundell T."/>
            <person name="Morin E."/>
            <person name="Murat C."/>
            <person name="Riley R."/>
            <person name="Ohm R."/>
            <person name="Sun H."/>
            <person name="Tunlid A."/>
            <person name="Henrissat B."/>
            <person name="Grigoriev I.V."/>
            <person name="Hibbett D.S."/>
            <person name="Martin F."/>
        </authorList>
    </citation>
    <scope>NUCLEOTIDE SEQUENCE [LARGE SCALE GENOMIC DNA]</scope>
    <source>
        <strain evidence="5">LaAM-08-1</strain>
    </source>
</reference>
<evidence type="ECO:0000256" key="1">
    <source>
        <dbReference type="ARBA" id="ARBA00006640"/>
    </source>
</evidence>
<organism evidence="4 5">
    <name type="scientific">Laccaria amethystina LaAM-08-1</name>
    <dbReference type="NCBI Taxonomy" id="1095629"/>
    <lineage>
        <taxon>Eukaryota</taxon>
        <taxon>Fungi</taxon>
        <taxon>Dikarya</taxon>
        <taxon>Basidiomycota</taxon>
        <taxon>Agaricomycotina</taxon>
        <taxon>Agaricomycetes</taxon>
        <taxon>Agaricomycetidae</taxon>
        <taxon>Agaricales</taxon>
        <taxon>Agaricineae</taxon>
        <taxon>Hydnangiaceae</taxon>
        <taxon>Laccaria</taxon>
    </lineage>
</organism>
<keyword evidence="2" id="KW-0689">Ribosomal protein</keyword>
<dbReference type="InterPro" id="IPR001911">
    <property type="entry name" value="Ribosomal_bS21"/>
</dbReference>
<accession>A0A0C9YDY3</accession>
<dbReference type="GO" id="GO:0003735">
    <property type="term" value="F:structural constituent of ribosome"/>
    <property type="evidence" value="ECO:0007669"/>
    <property type="project" value="InterPro"/>
</dbReference>
<dbReference type="AlphaFoldDB" id="A0A0C9YDY3"/>
<sequence>MALNAWLRPFSHQSSCAFRQGSKFQKQSLWRPSVSLLSTPSSPLVPRIHARFITQPGQQYNNTLHNKIEKTTPPSRSAEEIWLSRSNYALTEVKDNPPANAYSGRSVKVKPGQLAEGYRILDTILGRNKVRAQLRRAERHEKKGVKRRRLRSERWRKQFANEVRKKVELVIKIRNRGA</sequence>
<dbReference type="GO" id="GO:0070124">
    <property type="term" value="P:mitochondrial translational initiation"/>
    <property type="evidence" value="ECO:0007669"/>
    <property type="project" value="TreeGrafter"/>
</dbReference>
<name>A0A0C9YDY3_9AGAR</name>
<dbReference type="Pfam" id="PF01165">
    <property type="entry name" value="Ribosomal_S21"/>
    <property type="match status" value="1"/>
</dbReference>